<comment type="caution">
    <text evidence="2">The sequence shown here is derived from an EMBL/GenBank/DDBJ whole genome shotgun (WGS) entry which is preliminary data.</text>
</comment>
<dbReference type="STRING" id="180088.A0A1J8PNZ1"/>
<gene>
    <name evidence="2" type="ORF">AZE42_11358</name>
</gene>
<dbReference type="OrthoDB" id="542013at2759"/>
<evidence type="ECO:0000256" key="1">
    <source>
        <dbReference type="ARBA" id="ARBA00023002"/>
    </source>
</evidence>
<dbReference type="Proteomes" id="UP000183567">
    <property type="component" value="Unassembled WGS sequence"/>
</dbReference>
<evidence type="ECO:0000313" key="2">
    <source>
        <dbReference type="EMBL" id="OJA10629.1"/>
    </source>
</evidence>
<dbReference type="GO" id="GO:0016491">
    <property type="term" value="F:oxidoreductase activity"/>
    <property type="evidence" value="ECO:0007669"/>
    <property type="project" value="UniProtKB-KW"/>
</dbReference>
<dbReference type="AlphaFoldDB" id="A0A1J8PNZ1"/>
<dbReference type="SUPFAM" id="SSF51735">
    <property type="entry name" value="NAD(P)-binding Rossmann-fold domains"/>
    <property type="match status" value="1"/>
</dbReference>
<sequence>MKRSILNSYVKQWSTVPPVEVVDLSAETVLIIGAIVGIGFEVSKHFACMQPARLIITCLSESKGKAAVAEIEQETGYNGCELWIIDLADFASVVAFADKFEKEVGDLHILVMNAGVLQPTFQLTTDGWESMLQVNHLATSLLSLLLIPQLVATGRKSSRPSRMVIVSSDVYYWVNPTEEVKASMKPLETLSSKEWSTSKGMQIQYFELNCKYL</sequence>
<dbReference type="Pfam" id="PF00106">
    <property type="entry name" value="adh_short"/>
    <property type="match status" value="1"/>
</dbReference>
<dbReference type="InterPro" id="IPR002347">
    <property type="entry name" value="SDR_fam"/>
</dbReference>
<reference evidence="2 3" key="1">
    <citation type="submission" date="2016-03" db="EMBL/GenBank/DDBJ databases">
        <title>Comparative genomics of the ectomycorrhizal sister species Rhizopogon vinicolor and Rhizopogon vesiculosus (Basidiomycota: Boletales) reveals a divergence of the mating type B locus.</title>
        <authorList>
            <person name="Mujic A.B."/>
            <person name="Kuo A."/>
            <person name="Tritt A."/>
            <person name="Lipzen A."/>
            <person name="Chen C."/>
            <person name="Johnson J."/>
            <person name="Sharma A."/>
            <person name="Barry K."/>
            <person name="Grigoriev I.V."/>
            <person name="Spatafora J.W."/>
        </authorList>
    </citation>
    <scope>NUCLEOTIDE SEQUENCE [LARGE SCALE GENOMIC DNA]</scope>
    <source>
        <strain evidence="2 3">AM-OR11-056</strain>
    </source>
</reference>
<accession>A0A1J8PNZ1</accession>
<protein>
    <recommendedName>
        <fullName evidence="4">Ketoreductase (KR) domain-containing protein</fullName>
    </recommendedName>
</protein>
<keyword evidence="1" id="KW-0560">Oxidoreductase</keyword>
<organism evidence="2 3">
    <name type="scientific">Rhizopogon vesiculosus</name>
    <dbReference type="NCBI Taxonomy" id="180088"/>
    <lineage>
        <taxon>Eukaryota</taxon>
        <taxon>Fungi</taxon>
        <taxon>Dikarya</taxon>
        <taxon>Basidiomycota</taxon>
        <taxon>Agaricomycotina</taxon>
        <taxon>Agaricomycetes</taxon>
        <taxon>Agaricomycetidae</taxon>
        <taxon>Boletales</taxon>
        <taxon>Suillineae</taxon>
        <taxon>Rhizopogonaceae</taxon>
        <taxon>Rhizopogon</taxon>
    </lineage>
</organism>
<evidence type="ECO:0000313" key="3">
    <source>
        <dbReference type="Proteomes" id="UP000183567"/>
    </source>
</evidence>
<dbReference type="Gene3D" id="3.40.50.720">
    <property type="entry name" value="NAD(P)-binding Rossmann-like Domain"/>
    <property type="match status" value="1"/>
</dbReference>
<dbReference type="EMBL" id="LVVM01005407">
    <property type="protein sequence ID" value="OJA10629.1"/>
    <property type="molecule type" value="Genomic_DNA"/>
</dbReference>
<dbReference type="PANTHER" id="PTHR43157">
    <property type="entry name" value="PHOSPHATIDYLINOSITOL-GLYCAN BIOSYNTHESIS CLASS F PROTEIN-RELATED"/>
    <property type="match status" value="1"/>
</dbReference>
<name>A0A1J8PNZ1_9AGAM</name>
<dbReference type="InterPro" id="IPR036291">
    <property type="entry name" value="NAD(P)-bd_dom_sf"/>
</dbReference>
<keyword evidence="3" id="KW-1185">Reference proteome</keyword>
<proteinExistence type="predicted"/>
<dbReference type="PANTHER" id="PTHR43157:SF31">
    <property type="entry name" value="PHOSPHATIDYLINOSITOL-GLYCAN BIOSYNTHESIS CLASS F PROTEIN"/>
    <property type="match status" value="1"/>
</dbReference>
<evidence type="ECO:0008006" key="4">
    <source>
        <dbReference type="Google" id="ProtNLM"/>
    </source>
</evidence>